<organism evidence="1 2">
    <name type="scientific">Paenibacillus sepulcri</name>
    <dbReference type="NCBI Taxonomy" id="359917"/>
    <lineage>
        <taxon>Bacteria</taxon>
        <taxon>Bacillati</taxon>
        <taxon>Bacillota</taxon>
        <taxon>Bacilli</taxon>
        <taxon>Bacillales</taxon>
        <taxon>Paenibacillaceae</taxon>
        <taxon>Paenibacillus</taxon>
    </lineage>
</organism>
<feature type="non-terminal residue" evidence="1">
    <location>
        <position position="141"/>
    </location>
</feature>
<dbReference type="Gene3D" id="2.60.120.620">
    <property type="entry name" value="q2cbj1_9rhob like domain"/>
    <property type="match status" value="1"/>
</dbReference>
<gene>
    <name evidence="1" type="ORF">K0U00_29710</name>
</gene>
<dbReference type="SUPFAM" id="SSF51197">
    <property type="entry name" value="Clavaminate synthase-like"/>
    <property type="match status" value="1"/>
</dbReference>
<comment type="caution">
    <text evidence="1">The sequence shown here is derived from an EMBL/GenBank/DDBJ whole genome shotgun (WGS) entry which is preliminary data.</text>
</comment>
<reference evidence="1 2" key="1">
    <citation type="submission" date="2021-07" db="EMBL/GenBank/DDBJ databases">
        <title>Paenibacillus radiodurans sp. nov., isolated from the southeastern edge of Tengger Desert.</title>
        <authorList>
            <person name="Zhang G."/>
        </authorList>
    </citation>
    <scope>NUCLEOTIDE SEQUENCE [LARGE SCALE GENOMIC DNA]</scope>
    <source>
        <strain evidence="1 2">CCM 7311</strain>
    </source>
</reference>
<dbReference type="Proteomes" id="UP001519887">
    <property type="component" value="Unassembled WGS sequence"/>
</dbReference>
<protein>
    <recommendedName>
        <fullName evidence="3">Non-haem dioxygenase N-terminal domain-containing protein</fullName>
    </recommendedName>
</protein>
<keyword evidence="2" id="KW-1185">Reference proteome</keyword>
<proteinExistence type="predicted"/>
<name>A0ABS7CBC4_9BACL</name>
<evidence type="ECO:0008006" key="3">
    <source>
        <dbReference type="Google" id="ProtNLM"/>
    </source>
</evidence>
<sequence length="141" mass="15949">MSEINPLQDTALMPATRKFEDATPLMEQPVKLLEKANEKGYLFFKGFFARESILNVRRAILQILQEQGLLDPGHPLMSGYADLAALDRLSEEDANWNGVGVPYEVYLAVQKLESFHALTHEPKLLSLYEVLFGARVIPHPR</sequence>
<accession>A0ABS7CBC4</accession>
<evidence type="ECO:0000313" key="1">
    <source>
        <dbReference type="EMBL" id="MBW7458222.1"/>
    </source>
</evidence>
<evidence type="ECO:0000313" key="2">
    <source>
        <dbReference type="Proteomes" id="UP001519887"/>
    </source>
</evidence>
<dbReference type="EMBL" id="JAHZIK010001117">
    <property type="protein sequence ID" value="MBW7458222.1"/>
    <property type="molecule type" value="Genomic_DNA"/>
</dbReference>